<evidence type="ECO:0000313" key="2">
    <source>
        <dbReference type="Proteomes" id="UP000789901"/>
    </source>
</evidence>
<proteinExistence type="predicted"/>
<gene>
    <name evidence="1" type="ORF">GMARGA_LOCUS31886</name>
</gene>
<feature type="non-terminal residue" evidence="1">
    <location>
        <position position="1"/>
    </location>
</feature>
<sequence>SIYPYCIKYVAGNNKNDELEYCLVNKIRECNLYRHPYNKPVFNRLFNSLWDIMFKYNKIDKDKYFKTIEEYAKKVEEKIQKKSIKLNFKDFVKIFEQEVKIKDILDYCEGGRIEFEIIKNTQITQKETDILLDTCEKTSKTYLDKLQKCYLHHDECMMSILQNINSKINCEMFTNKGLYHKLFNDKNFIEEVKPSLDAKSEIFNDLNN</sequence>
<reference evidence="1 2" key="1">
    <citation type="submission" date="2021-06" db="EMBL/GenBank/DDBJ databases">
        <authorList>
            <person name="Kallberg Y."/>
            <person name="Tangrot J."/>
            <person name="Rosling A."/>
        </authorList>
    </citation>
    <scope>NUCLEOTIDE SEQUENCE [LARGE SCALE GENOMIC DNA]</scope>
    <source>
        <strain evidence="1 2">120-4 pot B 10/14</strain>
    </source>
</reference>
<evidence type="ECO:0000313" key="1">
    <source>
        <dbReference type="EMBL" id="CAG8834109.1"/>
    </source>
</evidence>
<dbReference type="Proteomes" id="UP000789901">
    <property type="component" value="Unassembled WGS sequence"/>
</dbReference>
<comment type="caution">
    <text evidence="1">The sequence shown here is derived from an EMBL/GenBank/DDBJ whole genome shotgun (WGS) entry which is preliminary data.</text>
</comment>
<name>A0ABN7WK34_GIGMA</name>
<dbReference type="EMBL" id="CAJVQB010048686">
    <property type="protein sequence ID" value="CAG8834109.1"/>
    <property type="molecule type" value="Genomic_DNA"/>
</dbReference>
<organism evidence="1 2">
    <name type="scientific">Gigaspora margarita</name>
    <dbReference type="NCBI Taxonomy" id="4874"/>
    <lineage>
        <taxon>Eukaryota</taxon>
        <taxon>Fungi</taxon>
        <taxon>Fungi incertae sedis</taxon>
        <taxon>Mucoromycota</taxon>
        <taxon>Glomeromycotina</taxon>
        <taxon>Glomeromycetes</taxon>
        <taxon>Diversisporales</taxon>
        <taxon>Gigasporaceae</taxon>
        <taxon>Gigaspora</taxon>
    </lineage>
</organism>
<accession>A0ABN7WK34</accession>
<keyword evidence="2" id="KW-1185">Reference proteome</keyword>
<protein>
    <submittedName>
        <fullName evidence="1">34974_t:CDS:1</fullName>
    </submittedName>
</protein>